<keyword evidence="1" id="KW-0812">Transmembrane</keyword>
<gene>
    <name evidence="2" type="ORF">POCTA_138.1.T0770248</name>
</gene>
<keyword evidence="3" id="KW-1185">Reference proteome</keyword>
<dbReference type="OMA" id="QEGNRIM"/>
<dbReference type="EMBL" id="CAJJDP010000076">
    <property type="protein sequence ID" value="CAD8181839.1"/>
    <property type="molecule type" value="Genomic_DNA"/>
</dbReference>
<evidence type="ECO:0000313" key="3">
    <source>
        <dbReference type="Proteomes" id="UP000683925"/>
    </source>
</evidence>
<protein>
    <recommendedName>
        <fullName evidence="4">Transmembrane protein</fullName>
    </recommendedName>
</protein>
<dbReference type="Proteomes" id="UP000683925">
    <property type="component" value="Unassembled WGS sequence"/>
</dbReference>
<dbReference type="OrthoDB" id="307064at2759"/>
<sequence>MLFLSSFDKQALLYIMILNLFKFIINLIYEILIKMVGNKREKNGTQHQLALILGINYSPKLFTKLQNTSSNFKQNNFQSHKLWSQQKEKNQFYVVSCPFLTLTDTIDEREKCIREYQKFFKREALLKSQIKCLYIVTEYERTDIIKANLLSCIKWFHQYKDLITIVITSFEKADDQSKSSSELYSSLSIFAPADKRIILVNNNKDSQHLNQQFLNAAQEVSKKGEFHPRNTIFEEYDQQEGNRIMQQLQLSIRKERI</sequence>
<accession>A0A8S1W136</accession>
<evidence type="ECO:0008006" key="4">
    <source>
        <dbReference type="Google" id="ProtNLM"/>
    </source>
</evidence>
<keyword evidence="1" id="KW-1133">Transmembrane helix</keyword>
<keyword evidence="1" id="KW-0472">Membrane</keyword>
<evidence type="ECO:0000256" key="1">
    <source>
        <dbReference type="SAM" id="Phobius"/>
    </source>
</evidence>
<proteinExistence type="predicted"/>
<evidence type="ECO:0000313" key="2">
    <source>
        <dbReference type="EMBL" id="CAD8181839.1"/>
    </source>
</evidence>
<organism evidence="2 3">
    <name type="scientific">Paramecium octaurelia</name>
    <dbReference type="NCBI Taxonomy" id="43137"/>
    <lineage>
        <taxon>Eukaryota</taxon>
        <taxon>Sar</taxon>
        <taxon>Alveolata</taxon>
        <taxon>Ciliophora</taxon>
        <taxon>Intramacronucleata</taxon>
        <taxon>Oligohymenophorea</taxon>
        <taxon>Peniculida</taxon>
        <taxon>Parameciidae</taxon>
        <taxon>Paramecium</taxon>
    </lineage>
</organism>
<name>A0A8S1W136_PAROT</name>
<feature type="transmembrane region" description="Helical" evidence="1">
    <location>
        <begin position="12"/>
        <end position="32"/>
    </location>
</feature>
<comment type="caution">
    <text evidence="2">The sequence shown here is derived from an EMBL/GenBank/DDBJ whole genome shotgun (WGS) entry which is preliminary data.</text>
</comment>
<reference evidence="2" key="1">
    <citation type="submission" date="2021-01" db="EMBL/GenBank/DDBJ databases">
        <authorList>
            <consortium name="Genoscope - CEA"/>
            <person name="William W."/>
        </authorList>
    </citation>
    <scope>NUCLEOTIDE SEQUENCE</scope>
</reference>
<dbReference type="AlphaFoldDB" id="A0A8S1W136"/>